<evidence type="ECO:0000256" key="1">
    <source>
        <dbReference type="ARBA" id="ARBA00004123"/>
    </source>
</evidence>
<dbReference type="PANTHER" id="PTHR22706">
    <property type="entry name" value="ASSEMBLY FACTOR FOR SPINDLE MICROTUBULES"/>
    <property type="match status" value="1"/>
</dbReference>
<evidence type="ECO:0000313" key="14">
    <source>
        <dbReference type="Proteomes" id="UP000515160"/>
    </source>
</evidence>
<dbReference type="InterPro" id="IPR036872">
    <property type="entry name" value="CH_dom_sf"/>
</dbReference>
<dbReference type="Gene3D" id="1.20.5.190">
    <property type="match status" value="2"/>
</dbReference>
<evidence type="ECO:0000259" key="13">
    <source>
        <dbReference type="PROSITE" id="PS50021"/>
    </source>
</evidence>
<feature type="domain" description="Calponin-homology (CH)" evidence="13">
    <location>
        <begin position="856"/>
        <end position="988"/>
    </location>
</feature>
<dbReference type="InterPro" id="IPR027417">
    <property type="entry name" value="P-loop_NTPase"/>
</dbReference>
<organism evidence="14 15">
    <name type="scientific">Drosophila albomicans</name>
    <name type="common">Fruit fly</name>
    <dbReference type="NCBI Taxonomy" id="7291"/>
    <lineage>
        <taxon>Eukaryota</taxon>
        <taxon>Metazoa</taxon>
        <taxon>Ecdysozoa</taxon>
        <taxon>Arthropoda</taxon>
        <taxon>Hexapoda</taxon>
        <taxon>Insecta</taxon>
        <taxon>Pterygota</taxon>
        <taxon>Neoptera</taxon>
        <taxon>Endopterygota</taxon>
        <taxon>Diptera</taxon>
        <taxon>Brachycera</taxon>
        <taxon>Muscomorpha</taxon>
        <taxon>Ephydroidea</taxon>
        <taxon>Drosophilidae</taxon>
        <taxon>Drosophila</taxon>
    </lineage>
</organism>
<evidence type="ECO:0000256" key="2">
    <source>
        <dbReference type="ARBA" id="ARBA00004496"/>
    </source>
</evidence>
<name>A0A6P8XJJ0_DROAB</name>
<evidence type="ECO:0000256" key="12">
    <source>
        <dbReference type="SAM" id="MobiDB-lite"/>
    </source>
</evidence>
<keyword evidence="3" id="KW-0963">Cytoplasm</keyword>
<dbReference type="FunFam" id="1.10.418.10:FF:000051">
    <property type="entry name" value="Abnormal spindle-like microcephaly-associated protein homolog"/>
    <property type="match status" value="1"/>
</dbReference>
<sequence>MSAFEITVTPSRIKQKKRVEGREPAIVVMAPFSAKAIVQFEDVPIGKTAKRIVRIMNPSDEDIEVRVTRPIKEDHNLSLEWMERSVPARDEVVMELVWNPQIDVACKETLQLLDNRNFRKDVMIILKSKSMQPSRTTRKFPTIGKTLQLKSPTSSTKMLKNSTAAAAVQQKKRVSSCNSSSAVATATAVKQSWRNSAAAARTKTSTSTVTAQAPLSERNVYRAASNISPQGRNLKENVSPKTPGSVINLIDKMQFTPIVEVSHDAKSLPDNLVNWPTPTLNLPGQTAAHNAEELHPRRLPSSMDEEQTISNRTFDVKLSETMNISADTLDGSRNDLLQQTPSITLNKTTTIVPAMQMRALACIREEDSSPPNMAGQMPSKIRDLKRDIHVVGSPLRKYSESMKNLSLLSPQSKIAIQGSMPNLNEMLPLRSIEQNRYYQQSQQIPSSANTFLDNSDSSEISVVSQQDVLFNQCEILAQSSHCNLHEAVKKTHKIDHLALTHIQQRRSKETKVSSGHKRRSHELSFSDAPSSESIHRNETMAISPPKRQRYEPSCYTPTNASARNSKAWPHAQSKKFKLSQTMSLLKKPVEPRKTRQQTSVKLYDSDLYMQSYINPDPFAASTTVDPFLASTMYLDEEAVERHQTDFKKWLNALVSIPADLDADNNSKIDVGKLFNEVRNKELSLAPTKEVQSMNYLTTFRLETLRRAAVELFFSEQMRLPCSKVAVYVQKQALRIRSDRNLHLDVVMQRTILELLLCFNPLWLRLGLEVVFGEKLHLQSNRDIVGLSTFILNRLFRNKFEEQKYSKAYTLTEEYAETIKKHTLQKTLFLLLFLDQAKQRRIIKHNPCLFVKKSPHKETKDILLRFSSELLANLGDITRELRRMGYVLQHKQTFLDEFDYAFNNLAIDLRDGVRLTRVMEVILLRDDLTQQLRVPAISRLQRIFNVKLALGALQNANFQLGGDITAADIVDGYREKTLSLLWQLCYKFRSPKFNAAARVLQLWWRRRWLHVFIRRRIRDRAAIRIQAAFRGHQMRKFVKLYRVERLQATIVLQKYTRRYLAQKHLFEMYQKIVSIQAWWRAQRLGRLVRQEFFHLRESTIFLQRIFRRRMFSKKLLAYAARERLQRDQIHQAAASCIQLHWRALRCAREQRKTYVHQRQLIIFVQNRWRGKRLAQQKRKDFLILREAAVILQNRYRARLEMLRCYQRYNLQRRSAIILQRYWRATIKMRKQHESYHKLKTAVRVLQIKYRARFQMRRQRQEYLRLRNAAVFLQTLYLARLEMQQVRRTFVKDRQCIVNLQQRWRATLEMRRQYRSYQQLRFHSIVLQNKFRARVQMRRQRDDFTKMKNSVIKIQRLYRARQLMRTQRAQFVRLQQSVVLIQQRFRSFRQMRYISAKYRGTRAAISCLQMHWRNYLLTKRQRRTYLHLRDAAITIQRHYRAHLAMRKDRDSYQHLKQITIQVQHRYRAQLSMRVQRATYEYERALIMQMQQRIRAKLAMISVKNNYQRERQAAVRIQVWWRSFLAMRLYRGNYQRVRTSTITLQRKWRATIQARVHRQMFLATIQKARLLQGWVRSLMLMRQQRAQYQRQREAAVVIQRHYRARLAMITTRIQYQRLRSVTISIQLKFRARQCMIKKRNEFLQLRKTAIHLQQKFRGKRLVLVLQKQFRLLTQCTGNFQAHARGFLARKRFQALMTTEMKELLRQKRAAKVIQCYWRGYLTRRKQRHAGLLVIRQRLLQLRQQATAINSVRSKIQDSVRILRGRFIASDALPVLNQLDRLSRTVPHLLMWCSEFMSHFCYGIMAQAIRSEVDKQLIERCSRIILNLARYNSTTVNTFQEGGLVTIAQMLLRWCDKDSEIFNTLCTLIWVFAHCPKKRKIIHNYMTNTEAIYMVRETKKLVARKEKMKQNARKPLVSAFSRYEQQTPTFQPRSLPSLEPDFGIIRSSPYTFISSVFAFDTILSKLRIDLI</sequence>
<evidence type="ECO:0000313" key="15">
    <source>
        <dbReference type="RefSeq" id="XP_034116721.1"/>
    </source>
</evidence>
<keyword evidence="4" id="KW-0597">Phosphoprotein</keyword>
<dbReference type="Pfam" id="PF00612">
    <property type="entry name" value="IQ"/>
    <property type="match status" value="7"/>
</dbReference>
<dbReference type="GO" id="GO:0000278">
    <property type="term" value="P:mitotic cell cycle"/>
    <property type="evidence" value="ECO:0007669"/>
    <property type="project" value="TreeGrafter"/>
</dbReference>
<dbReference type="SUPFAM" id="SSF47576">
    <property type="entry name" value="Calponin-homology domain, CH-domain"/>
    <property type="match status" value="1"/>
</dbReference>
<keyword evidence="6" id="KW-0677">Repeat</keyword>
<dbReference type="SUPFAM" id="SSF52540">
    <property type="entry name" value="P-loop containing nucleoside triphosphate hydrolases"/>
    <property type="match status" value="1"/>
</dbReference>
<dbReference type="OrthoDB" id="2148418at2759"/>
<evidence type="ECO:0000256" key="5">
    <source>
        <dbReference type="ARBA" id="ARBA00022618"/>
    </source>
</evidence>
<feature type="region of interest" description="Disordered" evidence="12">
    <location>
        <begin position="503"/>
        <end position="554"/>
    </location>
</feature>
<dbReference type="Gene3D" id="1.10.418.10">
    <property type="entry name" value="Calponin-like domain"/>
    <property type="match status" value="1"/>
</dbReference>
<gene>
    <name evidence="15" type="primary">LOC117576221</name>
</gene>
<dbReference type="InterPro" id="IPR000048">
    <property type="entry name" value="IQ_motif_EF-hand-BS"/>
</dbReference>
<keyword evidence="10" id="KW-0539">Nucleus</keyword>
<keyword evidence="11" id="KW-0131">Cell cycle</keyword>
<dbReference type="SMART" id="SM00033">
    <property type="entry name" value="CH"/>
    <property type="match status" value="1"/>
</dbReference>
<dbReference type="InterPro" id="IPR031549">
    <property type="entry name" value="ASH"/>
</dbReference>
<evidence type="ECO:0000256" key="10">
    <source>
        <dbReference type="ARBA" id="ARBA00023242"/>
    </source>
</evidence>
<dbReference type="Proteomes" id="UP000515160">
    <property type="component" value="Chromosome 2R"/>
</dbReference>
<dbReference type="CDD" id="cd21223">
    <property type="entry name" value="CH_ASPM_rpt1"/>
    <property type="match status" value="1"/>
</dbReference>
<dbReference type="CDD" id="cd23767">
    <property type="entry name" value="IQCD"/>
    <property type="match status" value="1"/>
</dbReference>
<evidence type="ECO:0000256" key="8">
    <source>
        <dbReference type="ARBA" id="ARBA00022860"/>
    </source>
</evidence>
<dbReference type="InterPro" id="IPR051185">
    <property type="entry name" value="ASPM"/>
</dbReference>
<keyword evidence="5" id="KW-0132">Cell division</keyword>
<evidence type="ECO:0000256" key="9">
    <source>
        <dbReference type="ARBA" id="ARBA00023054"/>
    </source>
</evidence>
<reference evidence="15" key="1">
    <citation type="submission" date="2025-08" db="UniProtKB">
        <authorList>
            <consortium name="RefSeq"/>
        </authorList>
    </citation>
    <scope>IDENTIFICATION</scope>
    <source>
        <strain evidence="15">15112-1751.03</strain>
        <tissue evidence="15">Whole Adult</tissue>
    </source>
</reference>
<dbReference type="PANTHER" id="PTHR22706:SF1">
    <property type="entry name" value="ASSEMBLY FACTOR FOR SPINDLE MICROTUBULES"/>
    <property type="match status" value="1"/>
</dbReference>
<dbReference type="GeneID" id="117576221"/>
<dbReference type="GO" id="GO:0051295">
    <property type="term" value="P:establishment of meiotic spindle localization"/>
    <property type="evidence" value="ECO:0007669"/>
    <property type="project" value="TreeGrafter"/>
</dbReference>
<dbReference type="SMART" id="SM00015">
    <property type="entry name" value="IQ"/>
    <property type="match status" value="13"/>
</dbReference>
<proteinExistence type="predicted"/>
<dbReference type="PROSITE" id="PS50096">
    <property type="entry name" value="IQ"/>
    <property type="match status" value="5"/>
</dbReference>
<dbReference type="GO" id="GO:0007051">
    <property type="term" value="P:spindle organization"/>
    <property type="evidence" value="ECO:0007669"/>
    <property type="project" value="TreeGrafter"/>
</dbReference>
<dbReference type="PROSITE" id="PS50021">
    <property type="entry name" value="CH"/>
    <property type="match status" value="1"/>
</dbReference>
<evidence type="ECO:0000256" key="3">
    <source>
        <dbReference type="ARBA" id="ARBA00022490"/>
    </source>
</evidence>
<keyword evidence="7" id="KW-0498">Mitosis</keyword>
<dbReference type="InterPro" id="IPR001715">
    <property type="entry name" value="CH_dom"/>
</dbReference>
<dbReference type="CTD" id="42946"/>
<dbReference type="GO" id="GO:0005516">
    <property type="term" value="F:calmodulin binding"/>
    <property type="evidence" value="ECO:0007669"/>
    <property type="project" value="UniProtKB-KW"/>
</dbReference>
<dbReference type="GO" id="GO:0005737">
    <property type="term" value="C:cytoplasm"/>
    <property type="evidence" value="ECO:0007669"/>
    <property type="project" value="UniProtKB-SubCell"/>
</dbReference>
<keyword evidence="9" id="KW-0175">Coiled coil</keyword>
<evidence type="ECO:0000256" key="7">
    <source>
        <dbReference type="ARBA" id="ARBA00022776"/>
    </source>
</evidence>
<evidence type="ECO:0000256" key="6">
    <source>
        <dbReference type="ARBA" id="ARBA00022737"/>
    </source>
</evidence>
<evidence type="ECO:0000256" key="4">
    <source>
        <dbReference type="ARBA" id="ARBA00022553"/>
    </source>
</evidence>
<dbReference type="Pfam" id="PF15780">
    <property type="entry name" value="ASH"/>
    <property type="match status" value="1"/>
</dbReference>
<keyword evidence="14" id="KW-1185">Reference proteome</keyword>
<dbReference type="GO" id="GO:0051301">
    <property type="term" value="P:cell division"/>
    <property type="evidence" value="ECO:0007669"/>
    <property type="project" value="UniProtKB-KW"/>
</dbReference>
<dbReference type="GO" id="GO:0005634">
    <property type="term" value="C:nucleus"/>
    <property type="evidence" value="ECO:0007669"/>
    <property type="project" value="UniProtKB-SubCell"/>
</dbReference>
<comment type="subcellular location">
    <subcellularLocation>
        <location evidence="2">Cytoplasm</location>
    </subcellularLocation>
    <subcellularLocation>
        <location evidence="1">Nucleus</location>
    </subcellularLocation>
</comment>
<dbReference type="RefSeq" id="XP_034116721.1">
    <property type="nucleotide sequence ID" value="XM_034260830.2"/>
</dbReference>
<dbReference type="GO" id="GO:0000922">
    <property type="term" value="C:spindle pole"/>
    <property type="evidence" value="ECO:0007669"/>
    <property type="project" value="TreeGrafter"/>
</dbReference>
<accession>A0A6P8XJJ0</accession>
<keyword evidence="8" id="KW-0112">Calmodulin-binding</keyword>
<evidence type="ECO:0000256" key="11">
    <source>
        <dbReference type="ARBA" id="ARBA00023306"/>
    </source>
</evidence>
<protein>
    <submittedName>
        <fullName evidence="15">Protein abnormal spindle</fullName>
    </submittedName>
</protein>